<dbReference type="GO" id="GO:0018759">
    <property type="term" value="F:methenyltetrahydromethanopterin cyclohydrolase activity"/>
    <property type="evidence" value="ECO:0007669"/>
    <property type="project" value="UniProtKB-UniRule"/>
</dbReference>
<dbReference type="GO" id="GO:0006730">
    <property type="term" value="P:one-carbon metabolic process"/>
    <property type="evidence" value="ECO:0007669"/>
    <property type="project" value="UniProtKB-UniRule"/>
</dbReference>
<evidence type="ECO:0000256" key="5">
    <source>
        <dbReference type="ARBA" id="ARBA00012765"/>
    </source>
</evidence>
<dbReference type="InterPro" id="IPR003209">
    <property type="entry name" value="METHMP_CycHdrlase"/>
</dbReference>
<keyword evidence="7 12" id="KW-0963">Cytoplasm</keyword>
<evidence type="ECO:0000256" key="10">
    <source>
        <dbReference type="ARBA" id="ARBA00030468"/>
    </source>
</evidence>
<comment type="catalytic activity">
    <reaction evidence="11 12">
        <text>5,10-methenyl-5,6,7,8-tetrahydromethanopterin + H2O = N(5)-formyl-5,6,7,8-tetrahydromethanopterin + H(+)</text>
        <dbReference type="Rhea" id="RHEA:19053"/>
        <dbReference type="ChEBI" id="CHEBI:15377"/>
        <dbReference type="ChEBI" id="CHEBI:15378"/>
        <dbReference type="ChEBI" id="CHEBI:58018"/>
        <dbReference type="ChEBI" id="CHEBI:58337"/>
        <dbReference type="EC" id="3.5.4.27"/>
    </reaction>
</comment>
<evidence type="ECO:0000256" key="6">
    <source>
        <dbReference type="ARBA" id="ARBA00020597"/>
    </source>
</evidence>
<evidence type="ECO:0000256" key="3">
    <source>
        <dbReference type="ARBA" id="ARBA00005087"/>
    </source>
</evidence>
<dbReference type="RefSeq" id="WP_213495569.1">
    <property type="nucleotide sequence ID" value="NZ_CP074694.1"/>
</dbReference>
<evidence type="ECO:0000256" key="12">
    <source>
        <dbReference type="HAMAP-Rule" id="MF_00486"/>
    </source>
</evidence>
<evidence type="ECO:0000313" key="13">
    <source>
        <dbReference type="EMBL" id="QVL31559.1"/>
    </source>
</evidence>
<evidence type="ECO:0000256" key="1">
    <source>
        <dbReference type="ARBA" id="ARBA00004058"/>
    </source>
</evidence>
<evidence type="ECO:0000256" key="2">
    <source>
        <dbReference type="ARBA" id="ARBA00004496"/>
    </source>
</evidence>
<evidence type="ECO:0000313" key="14">
    <source>
        <dbReference type="Proteomes" id="UP000676194"/>
    </source>
</evidence>
<dbReference type="Gene3D" id="3.10.340.11">
    <property type="entry name" value="Methenyltetrahydromethanopterin Cyclohydrolase, Chain A, domain 1"/>
    <property type="match status" value="1"/>
</dbReference>
<dbReference type="SUPFAM" id="SSF56199">
    <property type="entry name" value="Methenyltetrahydromethanopterin cyclohydrolase"/>
    <property type="match status" value="1"/>
</dbReference>
<name>A0A8E6B507_9BACT</name>
<evidence type="ECO:0000256" key="4">
    <source>
        <dbReference type="ARBA" id="ARBA00006902"/>
    </source>
</evidence>
<comment type="pathway">
    <text evidence="3 12">One-carbon metabolism; formaldehyde degradation; formate from formaldehyde (H(4)MPT route): step 3/5.</text>
</comment>
<dbReference type="HAMAP" id="MF_00486">
    <property type="entry name" value="McH"/>
    <property type="match status" value="1"/>
</dbReference>
<dbReference type="KEGG" id="tsph:KIH39_22355"/>
<comment type="subcellular location">
    <subcellularLocation>
        <location evidence="2 12">Cytoplasm</location>
    </subcellularLocation>
</comment>
<dbReference type="EMBL" id="CP074694">
    <property type="protein sequence ID" value="QVL31559.1"/>
    <property type="molecule type" value="Genomic_DNA"/>
</dbReference>
<dbReference type="Proteomes" id="UP000676194">
    <property type="component" value="Chromosome"/>
</dbReference>
<reference evidence="13" key="1">
    <citation type="submission" date="2021-05" db="EMBL/GenBank/DDBJ databases">
        <title>Complete genome sequence of the cellulolytic planctomycete Telmatocola sphagniphila SP2T and characterization of the first cellulase from planctomycetes.</title>
        <authorList>
            <person name="Rakitin A.L."/>
            <person name="Beletsky A.V."/>
            <person name="Naumoff D.G."/>
            <person name="Kulichevskaya I.S."/>
            <person name="Mardanov A.V."/>
            <person name="Ravin N.V."/>
            <person name="Dedysh S.N."/>
        </authorList>
    </citation>
    <scope>NUCLEOTIDE SEQUENCE</scope>
    <source>
        <strain evidence="13">SP2T</strain>
    </source>
</reference>
<evidence type="ECO:0000256" key="7">
    <source>
        <dbReference type="ARBA" id="ARBA00022490"/>
    </source>
</evidence>
<accession>A0A8E6B507</accession>
<dbReference type="EC" id="3.5.4.27" evidence="5 12"/>
<organism evidence="13 14">
    <name type="scientific">Telmatocola sphagniphila</name>
    <dbReference type="NCBI Taxonomy" id="1123043"/>
    <lineage>
        <taxon>Bacteria</taxon>
        <taxon>Pseudomonadati</taxon>
        <taxon>Planctomycetota</taxon>
        <taxon>Planctomycetia</taxon>
        <taxon>Gemmatales</taxon>
        <taxon>Gemmataceae</taxon>
    </lineage>
</organism>
<evidence type="ECO:0000256" key="11">
    <source>
        <dbReference type="ARBA" id="ARBA00048684"/>
    </source>
</evidence>
<gene>
    <name evidence="12 13" type="primary">mch</name>
    <name evidence="13" type="ORF">KIH39_22355</name>
</gene>
<sequence>MRESHRHNLNGRAGAAFDYLEENSHDLRVGISSVAKTKVIDCGVKSPGGLTAGLQLARICLSDYAQVELKNGNDGVVIQVYSDHPILACLASQYAGWQINVGSFFAMGSGPMRAAYGKEKLFEQFPDYKELPSEAVGVLETRKPPTAEVIDFIAHKLPPGVDKIKLAYAPTASLAGSIQVVARSLETALHKLHELKFDLTKIVSGHGVAPMPPIGKDDIQAIGWTNDAILYGGKVTLWVNSDDDVLNEIGSKVPSRASADFGRPFGEIFKSYNGDFYKIDPMLFSPAEITFVNLKTGRLFRFGRVEPDLLRKSFAGY</sequence>
<dbReference type="Gene3D" id="3.30.1030.10">
    <property type="entry name" value="Methenyltetrahydromethanopterin Cyclohydrolase, Chain A, domain 2"/>
    <property type="match status" value="1"/>
</dbReference>
<keyword evidence="14" id="KW-1185">Reference proteome</keyword>
<comment type="function">
    <text evidence="1 12">Catalyzes the hydrolysis of methenyl-H(4)MPT(+) to 5-formyl-H(4)MPT.</text>
</comment>
<dbReference type="GO" id="GO:0046294">
    <property type="term" value="P:formaldehyde catabolic process"/>
    <property type="evidence" value="ECO:0007669"/>
    <property type="project" value="UniProtKB-UniRule"/>
</dbReference>
<dbReference type="GO" id="GO:0005737">
    <property type="term" value="C:cytoplasm"/>
    <property type="evidence" value="ECO:0007669"/>
    <property type="project" value="UniProtKB-SubCell"/>
</dbReference>
<proteinExistence type="inferred from homology"/>
<dbReference type="Pfam" id="PF02289">
    <property type="entry name" value="MCH"/>
    <property type="match status" value="1"/>
</dbReference>
<keyword evidence="8 12" id="KW-0554">One-carbon metabolism</keyword>
<dbReference type="AlphaFoldDB" id="A0A8E6B507"/>
<evidence type="ECO:0000256" key="9">
    <source>
        <dbReference type="ARBA" id="ARBA00022801"/>
    </source>
</evidence>
<evidence type="ECO:0000256" key="8">
    <source>
        <dbReference type="ARBA" id="ARBA00022563"/>
    </source>
</evidence>
<keyword evidence="9 12" id="KW-0378">Hydrolase</keyword>
<dbReference type="UniPathway" id="UPA00562">
    <property type="reaction ID" value="UER00703"/>
</dbReference>
<protein>
    <recommendedName>
        <fullName evidence="6 12">Methenyltetrahydromethanopterin cyclohydrolase</fullName>
        <ecNumber evidence="5 12">3.5.4.27</ecNumber>
    </recommendedName>
    <alternativeName>
        <fullName evidence="10 12">Methenyl-H4MPT cyclohydrolase</fullName>
    </alternativeName>
</protein>
<comment type="similarity">
    <text evidence="4 12">Belongs to the MCH family.</text>
</comment>
<dbReference type="NCBIfam" id="TIGR03120">
    <property type="entry name" value="one_C_mch"/>
    <property type="match status" value="1"/>
</dbReference>